<name>A0A4S2EME4_9LACO</name>
<dbReference type="RefSeq" id="WP_135942108.1">
    <property type="nucleotide sequence ID" value="NZ_SRYK01000021.1"/>
</dbReference>
<proteinExistence type="predicted"/>
<reference evidence="1 2" key="1">
    <citation type="submission" date="2019-04" db="EMBL/GenBank/DDBJ databases">
        <title>Microbes associate with the intestines of laboratory mice.</title>
        <authorList>
            <person name="Navarre W."/>
            <person name="Wong E."/>
            <person name="Huang K."/>
            <person name="Tropini C."/>
            <person name="Ng K."/>
            <person name="Yu B."/>
        </authorList>
    </citation>
    <scope>NUCLEOTIDE SEQUENCE [LARGE SCALE GENOMIC DNA]</scope>
    <source>
        <strain evidence="1 2">NM26_J9</strain>
    </source>
</reference>
<accession>A0A4S2EME4</accession>
<dbReference type="GO" id="GO:0005198">
    <property type="term" value="F:structural molecule activity"/>
    <property type="evidence" value="ECO:0007669"/>
    <property type="project" value="InterPro"/>
</dbReference>
<dbReference type="Pfam" id="PF06152">
    <property type="entry name" value="Phage_min_cap2"/>
    <property type="match status" value="1"/>
</dbReference>
<protein>
    <submittedName>
        <fullName evidence="1">Capsid protein</fullName>
    </submittedName>
</protein>
<dbReference type="InterPro" id="IPR009319">
    <property type="entry name" value="Phage_A118_VSP1"/>
</dbReference>
<comment type="caution">
    <text evidence="1">The sequence shown here is derived from an EMBL/GenBank/DDBJ whole genome shotgun (WGS) entry which is preliminary data.</text>
</comment>
<organism evidence="1 2">
    <name type="scientific">Ligilactobacillus murinus</name>
    <dbReference type="NCBI Taxonomy" id="1622"/>
    <lineage>
        <taxon>Bacteria</taxon>
        <taxon>Bacillati</taxon>
        <taxon>Bacillota</taxon>
        <taxon>Bacilli</taxon>
        <taxon>Lactobacillales</taxon>
        <taxon>Lactobacillaceae</taxon>
        <taxon>Ligilactobacillus</taxon>
    </lineage>
</organism>
<dbReference type="Proteomes" id="UP000306855">
    <property type="component" value="Unassembled WGS sequence"/>
</dbReference>
<dbReference type="EMBL" id="SRYK01000021">
    <property type="protein sequence ID" value="TGY55484.1"/>
    <property type="molecule type" value="Genomic_DNA"/>
</dbReference>
<evidence type="ECO:0000313" key="2">
    <source>
        <dbReference type="Proteomes" id="UP000306855"/>
    </source>
</evidence>
<gene>
    <name evidence="1" type="ORF">E5340_05615</name>
</gene>
<evidence type="ECO:0000313" key="1">
    <source>
        <dbReference type="EMBL" id="TGY55484.1"/>
    </source>
</evidence>
<sequence length="382" mass="43744">MNARDKMQVAGDNIINLYSELQNRIFNEIIKALKRADFANVKKEDVLRWQIEQLNQIGVLNDRIIKLVADYDGISKQAIYDFVDSNGIAIINEADLELQRVQQKSVPVSDETSALLDALRSQTWDNLNNNINQSLITRNYGNSAPMRAYQAILKQATIESMTGLKTNEQAIRDAIYKQVDEGLQSNLIDKAGRRWSIEGYARTVITTTTSRTYNELRTQRMKDFDQTLCLMSWHMASREACASIQGHVVNMIPPSDPRYNKKYDSIYNHGYGEASGTLGVNCHHIFYPFSEDANTNNQRPTVTPAKAIENAKLQQKQRQYERSIRDAKKRLLVAQELGDDKAILKAKTLIRSRQKRLRELIATTNKEKGQQILARDYNREQI</sequence>
<dbReference type="AlphaFoldDB" id="A0A4S2EME4"/>